<evidence type="ECO:0000313" key="2">
    <source>
        <dbReference type="Proteomes" id="UP000317158"/>
    </source>
</evidence>
<sequence>MIGIALARAYVDFGSFQKKNFEAEEKRLIPEYVEKYFRNSVELAGLKVEKRADGLLRILHVPTSFRSEQLESVRHYGKPESEYKKITFHKEDLEKDTHVDAVL</sequence>
<accession>A0A520KSA8</accession>
<dbReference type="Proteomes" id="UP000317158">
    <property type="component" value="Unassembled WGS sequence"/>
</dbReference>
<proteinExistence type="predicted"/>
<organism evidence="1 2">
    <name type="scientific">Methanoliparum thermophilum</name>
    <dbReference type="NCBI Taxonomy" id="2491083"/>
    <lineage>
        <taxon>Archaea</taxon>
        <taxon>Methanobacteriati</taxon>
        <taxon>Methanobacteriota</taxon>
        <taxon>Candidatus Methanoliparia</taxon>
        <taxon>Candidatus Methanoliparales</taxon>
        <taxon>Candidatus Methanoliparaceae</taxon>
        <taxon>Candidatus Methanoliparum</taxon>
    </lineage>
</organism>
<dbReference type="EMBL" id="RXIF01000006">
    <property type="protein sequence ID" value="RZN64483.1"/>
    <property type="molecule type" value="Genomic_DNA"/>
</dbReference>
<dbReference type="AlphaFoldDB" id="A0A520KSA8"/>
<protein>
    <submittedName>
        <fullName evidence="1">Uncharacterized protein</fullName>
    </submittedName>
</protein>
<reference evidence="1 2" key="1">
    <citation type="journal article" date="2019" name="Nat. Microbiol.">
        <title>Wide diversity of methane and short-chain alkane metabolisms in uncultured archaea.</title>
        <authorList>
            <person name="Borrel G."/>
            <person name="Adam P.S."/>
            <person name="McKay L.J."/>
            <person name="Chen L.X."/>
            <person name="Sierra-Garcia I.N."/>
            <person name="Sieber C.M."/>
            <person name="Letourneur Q."/>
            <person name="Ghozlane A."/>
            <person name="Andersen G.L."/>
            <person name="Li W.J."/>
            <person name="Hallam S.J."/>
            <person name="Muyzer G."/>
            <person name="de Oliveira V.M."/>
            <person name="Inskeep W.P."/>
            <person name="Banfield J.F."/>
            <person name="Gribaldo S."/>
        </authorList>
    </citation>
    <scope>NUCLEOTIDE SEQUENCE [LARGE SCALE GENOMIC DNA]</scope>
    <source>
        <strain evidence="1">NM1a</strain>
    </source>
</reference>
<comment type="caution">
    <text evidence="1">The sequence shown here is derived from an EMBL/GenBank/DDBJ whole genome shotgun (WGS) entry which is preliminary data.</text>
</comment>
<gene>
    <name evidence="1" type="ORF">EF806_03825</name>
</gene>
<evidence type="ECO:0000313" key="1">
    <source>
        <dbReference type="EMBL" id="RZN64483.1"/>
    </source>
</evidence>
<name>A0A520KSA8_METT2</name>